<gene>
    <name evidence="2" type="ORF">HAX54_036217</name>
</gene>
<proteinExistence type="predicted"/>
<feature type="compositionally biased region" description="Acidic residues" evidence="1">
    <location>
        <begin position="20"/>
        <end position="34"/>
    </location>
</feature>
<comment type="caution">
    <text evidence="2">The sequence shown here is derived from an EMBL/GenBank/DDBJ whole genome shotgun (WGS) entry which is preliminary data.</text>
</comment>
<name>A0ABS8VGH9_DATST</name>
<protein>
    <submittedName>
        <fullName evidence="2">Uncharacterized protein</fullName>
    </submittedName>
</protein>
<evidence type="ECO:0000256" key="1">
    <source>
        <dbReference type="SAM" id="MobiDB-lite"/>
    </source>
</evidence>
<accession>A0ABS8VGH9</accession>
<evidence type="ECO:0000313" key="3">
    <source>
        <dbReference type="Proteomes" id="UP000823775"/>
    </source>
</evidence>
<evidence type="ECO:0000313" key="2">
    <source>
        <dbReference type="EMBL" id="MCD9646408.1"/>
    </source>
</evidence>
<keyword evidence="3" id="KW-1185">Reference proteome</keyword>
<feature type="region of interest" description="Disordered" evidence="1">
    <location>
        <begin position="1"/>
        <end position="41"/>
    </location>
</feature>
<dbReference type="Proteomes" id="UP000823775">
    <property type="component" value="Unassembled WGS sequence"/>
</dbReference>
<organism evidence="2 3">
    <name type="scientific">Datura stramonium</name>
    <name type="common">Jimsonweed</name>
    <name type="synonym">Common thornapple</name>
    <dbReference type="NCBI Taxonomy" id="4076"/>
    <lineage>
        <taxon>Eukaryota</taxon>
        <taxon>Viridiplantae</taxon>
        <taxon>Streptophyta</taxon>
        <taxon>Embryophyta</taxon>
        <taxon>Tracheophyta</taxon>
        <taxon>Spermatophyta</taxon>
        <taxon>Magnoliopsida</taxon>
        <taxon>eudicotyledons</taxon>
        <taxon>Gunneridae</taxon>
        <taxon>Pentapetalae</taxon>
        <taxon>asterids</taxon>
        <taxon>lamiids</taxon>
        <taxon>Solanales</taxon>
        <taxon>Solanaceae</taxon>
        <taxon>Solanoideae</taxon>
        <taxon>Datureae</taxon>
        <taxon>Datura</taxon>
    </lineage>
</organism>
<reference evidence="2 3" key="1">
    <citation type="journal article" date="2021" name="BMC Genomics">
        <title>Datura genome reveals duplications of psychoactive alkaloid biosynthetic genes and high mutation rate following tissue culture.</title>
        <authorList>
            <person name="Rajewski A."/>
            <person name="Carter-House D."/>
            <person name="Stajich J."/>
            <person name="Litt A."/>
        </authorList>
    </citation>
    <scope>NUCLEOTIDE SEQUENCE [LARGE SCALE GENOMIC DNA]</scope>
    <source>
        <strain evidence="2">AR-01</strain>
    </source>
</reference>
<feature type="non-terminal residue" evidence="2">
    <location>
        <position position="1"/>
    </location>
</feature>
<sequence length="55" mass="6215">LPLWLLHTQTDPIDDPLGNLEEDDEADENEDGGDGENASGEIWVEHRRRGLLIFT</sequence>
<dbReference type="EMBL" id="JACEIK010004785">
    <property type="protein sequence ID" value="MCD9646408.1"/>
    <property type="molecule type" value="Genomic_DNA"/>
</dbReference>